<dbReference type="EMBL" id="CAJSTJ010000099">
    <property type="protein sequence ID" value="CAG7556477.1"/>
    <property type="molecule type" value="Genomic_DNA"/>
</dbReference>
<evidence type="ECO:0000313" key="2">
    <source>
        <dbReference type="Proteomes" id="UP000693738"/>
    </source>
</evidence>
<organism evidence="1 2">
    <name type="scientific">Fusarium equiseti</name>
    <name type="common">Fusarium scirpi</name>
    <dbReference type="NCBI Taxonomy" id="61235"/>
    <lineage>
        <taxon>Eukaryota</taxon>
        <taxon>Fungi</taxon>
        <taxon>Dikarya</taxon>
        <taxon>Ascomycota</taxon>
        <taxon>Pezizomycotina</taxon>
        <taxon>Sordariomycetes</taxon>
        <taxon>Hypocreomycetidae</taxon>
        <taxon>Hypocreales</taxon>
        <taxon>Nectriaceae</taxon>
        <taxon>Fusarium</taxon>
        <taxon>Fusarium incarnatum-equiseti species complex</taxon>
    </lineage>
</organism>
<sequence length="104" mass="10840">MANPVHMARPDNIWGGHVAWAPVAHFSNSAEDIGNNMVSDFNTITRMALGNDIQLQALWAVGGALYDSVGGRFTQASVPSARDAIVAHIQASGGDEASPGPLSI</sequence>
<gene>
    <name evidence="1" type="ORF">FEQUK3_LOCUS2205</name>
</gene>
<comment type="caution">
    <text evidence="1">The sequence shown here is derived from an EMBL/GenBank/DDBJ whole genome shotgun (WGS) entry which is preliminary data.</text>
</comment>
<dbReference type="AlphaFoldDB" id="A0A8J2N9U1"/>
<name>A0A8J2N9U1_FUSEQ</name>
<reference evidence="1" key="1">
    <citation type="submission" date="2021-05" db="EMBL/GenBank/DDBJ databases">
        <authorList>
            <person name="Khan N."/>
        </authorList>
    </citation>
    <scope>NUCLEOTIDE SEQUENCE</scope>
</reference>
<proteinExistence type="predicted"/>
<evidence type="ECO:0000313" key="1">
    <source>
        <dbReference type="EMBL" id="CAG7556477.1"/>
    </source>
</evidence>
<dbReference type="Proteomes" id="UP000693738">
    <property type="component" value="Unassembled WGS sequence"/>
</dbReference>
<accession>A0A8J2N9U1</accession>
<protein>
    <submittedName>
        <fullName evidence="1">Uncharacterized protein</fullName>
    </submittedName>
</protein>